<keyword evidence="4" id="KW-0614">Plasmid</keyword>
<dbReference type="EMBL" id="WTML01000287">
    <property type="protein sequence ID" value="MWL00763.1"/>
    <property type="molecule type" value="Genomic_DNA"/>
</dbReference>
<evidence type="ECO:0000313" key="4">
    <source>
        <dbReference type="EMBL" id="QED76594.1"/>
    </source>
</evidence>
<dbReference type="AlphaFoldDB" id="A0A3A6RX74"/>
<accession>A0A3A6RX74</accession>
<dbReference type="Proteomes" id="UP000430081">
    <property type="component" value="Unassembled WGS sequence"/>
</dbReference>
<proteinExistence type="predicted"/>
<evidence type="ECO:0000313" key="6">
    <source>
        <dbReference type="Proteomes" id="UP000430081"/>
    </source>
</evidence>
<gene>
    <name evidence="1" type="ORF">E5H86_22585</name>
    <name evidence="4" type="ORF">FTV93_29040</name>
    <name evidence="3" type="ORF">GQM13_23070</name>
    <name evidence="2" type="ORF">GQM21_27115</name>
</gene>
<name>A0A3A6RX74_ECOLX</name>
<reference evidence="4 5" key="3">
    <citation type="submission" date="2019-08" db="EMBL/GenBank/DDBJ databases">
        <authorList>
            <person name="Chen F.-J."/>
            <person name="Wu H.-C."/>
            <person name="Liao Y.-C."/>
            <person name="Kuo S.-C."/>
        </authorList>
    </citation>
    <scope>NUCLEOTIDE SEQUENCE [LARGE SCALE GENOMIC DNA]</scope>
    <source>
        <strain evidence="4 5">NCYU-26-73</strain>
        <plasmid evidence="4">pNCYU-26-73-5</plasmid>
        <plasmid evidence="5">pncyu-26-73-5</plasmid>
    </source>
</reference>
<geneLocation type="plasmid" evidence="5">
    <name>pncyu-26-73-5</name>
</geneLocation>
<dbReference type="EMBL" id="WTMQ01000013">
    <property type="protein sequence ID" value="MWL06293.1"/>
    <property type="molecule type" value="Genomic_DNA"/>
</dbReference>
<geneLocation type="plasmid" evidence="4">
    <name>pNCYU-26-73-5</name>
</geneLocation>
<evidence type="ECO:0000313" key="3">
    <source>
        <dbReference type="EMBL" id="MWL06293.1"/>
    </source>
</evidence>
<protein>
    <submittedName>
        <fullName evidence="2">Phage tail protein</fullName>
    </submittedName>
</protein>
<evidence type="ECO:0000313" key="8">
    <source>
        <dbReference type="Proteomes" id="UP000531916"/>
    </source>
</evidence>
<dbReference type="Proteomes" id="UP000531916">
    <property type="component" value="Unassembled WGS sequence"/>
</dbReference>
<evidence type="ECO:0000313" key="7">
    <source>
        <dbReference type="Proteomes" id="UP000462271"/>
    </source>
</evidence>
<dbReference type="EMBL" id="AASEPP010000050">
    <property type="protein sequence ID" value="EFC2248534.1"/>
    <property type="molecule type" value="Genomic_DNA"/>
</dbReference>
<dbReference type="EMBL" id="CP042620">
    <property type="protein sequence ID" value="QED76594.1"/>
    <property type="molecule type" value="Genomic_DNA"/>
</dbReference>
<evidence type="ECO:0000313" key="5">
    <source>
        <dbReference type="Proteomes" id="UP000321299"/>
    </source>
</evidence>
<organism evidence="2 7">
    <name type="scientific">Escherichia coli</name>
    <dbReference type="NCBI Taxonomy" id="562"/>
    <lineage>
        <taxon>Bacteria</taxon>
        <taxon>Pseudomonadati</taxon>
        <taxon>Pseudomonadota</taxon>
        <taxon>Gammaproteobacteria</taxon>
        <taxon>Enterobacterales</taxon>
        <taxon>Enterobacteriaceae</taxon>
        <taxon>Escherichia</taxon>
    </lineage>
</organism>
<reference evidence="6 7" key="4">
    <citation type="submission" date="2019-12" db="EMBL/GenBank/DDBJ databases">
        <title>Enteriobacteria Tanzani isolates_10432.</title>
        <authorList>
            <person name="Subbiah M."/>
            <person name="Call D."/>
        </authorList>
    </citation>
    <scope>NUCLEOTIDE SEQUENCE [LARGE SCALE GENOMIC DNA]</scope>
    <source>
        <strain evidence="3 6">10432wG7</strain>
        <strain evidence="2 7">10432wG8</strain>
    </source>
</reference>
<evidence type="ECO:0000313" key="2">
    <source>
        <dbReference type="EMBL" id="MWL00763.1"/>
    </source>
</evidence>
<dbReference type="Proteomes" id="UP000321299">
    <property type="component" value="Plasmid pNCYU-26-73-5"/>
</dbReference>
<sequence length="49" mass="5586">MPDNTPYDFNTLVLVDAEEQAFGVLCTQQDTLYKGKRYSILMTIEQVEG</sequence>
<reference evidence="4 5" key="2">
    <citation type="submission" date="2019-08" db="EMBL/GenBank/DDBJ databases">
        <title>Plasmid- and chromosome-located mcr-3 in mcr-1-positive Escherichia coli from diseased swine, Taiwan.</title>
        <authorList>
            <person name="Hsu C.-Y."/>
            <person name="Huang W.-C."/>
            <person name="Lauderdale T.-L."/>
        </authorList>
    </citation>
    <scope>NUCLEOTIDE SEQUENCE [LARGE SCALE GENOMIC DNA]</scope>
    <source>
        <strain evidence="4 5">NCYU-26-73</strain>
        <plasmid evidence="4">pNCYU-26-73-5</plasmid>
        <plasmid evidence="5">pncyu-26-73-5</plasmid>
    </source>
</reference>
<reference evidence="1 8" key="1">
    <citation type="submission" date="2019-04" db="EMBL/GenBank/DDBJ databases">
        <authorList>
            <consortium name="NARMS: The National Antimicrobial Resistance Monitoring System"/>
        </authorList>
    </citation>
    <scope>NUCLEOTIDE SEQUENCE [LARGE SCALE GENOMIC DNA]</scope>
    <source>
        <strain evidence="1 8">FSIS11919500</strain>
    </source>
</reference>
<evidence type="ECO:0000313" key="1">
    <source>
        <dbReference type="EMBL" id="EFC2248534.1"/>
    </source>
</evidence>
<dbReference type="Proteomes" id="UP000462271">
    <property type="component" value="Unassembled WGS sequence"/>
</dbReference>